<evidence type="ECO:0000313" key="4">
    <source>
        <dbReference type="EMBL" id="QRC99965.1"/>
    </source>
</evidence>
<dbReference type="PROSITE" id="PS50048">
    <property type="entry name" value="ZN2_CY6_FUNGAL_2"/>
    <property type="match status" value="1"/>
</dbReference>
<dbReference type="GO" id="GO:0000981">
    <property type="term" value="F:DNA-binding transcription factor activity, RNA polymerase II-specific"/>
    <property type="evidence" value="ECO:0007669"/>
    <property type="project" value="InterPro"/>
</dbReference>
<keyword evidence="5" id="KW-1185">Reference proteome</keyword>
<feature type="domain" description="Zn(2)-C6 fungal-type" evidence="3">
    <location>
        <begin position="180"/>
        <end position="208"/>
    </location>
</feature>
<feature type="region of interest" description="Disordered" evidence="2">
    <location>
        <begin position="1"/>
        <end position="141"/>
    </location>
</feature>
<evidence type="ECO:0000256" key="1">
    <source>
        <dbReference type="ARBA" id="ARBA00023242"/>
    </source>
</evidence>
<dbReference type="VEuPathDB" id="FungiDB:JI435_068870"/>
<dbReference type="AlphaFoldDB" id="A0A7U2FBL4"/>
<feature type="compositionally biased region" description="Low complexity" evidence="2">
    <location>
        <begin position="219"/>
        <end position="281"/>
    </location>
</feature>
<dbReference type="Pfam" id="PF00172">
    <property type="entry name" value="Zn_clus"/>
    <property type="match status" value="1"/>
</dbReference>
<dbReference type="SUPFAM" id="SSF57701">
    <property type="entry name" value="Zn2/Cys6 DNA-binding domain"/>
    <property type="match status" value="1"/>
</dbReference>
<protein>
    <recommendedName>
        <fullName evidence="3">Zn(2)-C6 fungal-type domain-containing protein</fullName>
    </recommendedName>
</protein>
<evidence type="ECO:0000259" key="3">
    <source>
        <dbReference type="PROSITE" id="PS50048"/>
    </source>
</evidence>
<dbReference type="OrthoDB" id="5375558at2759"/>
<feature type="compositionally biased region" description="Polar residues" evidence="2">
    <location>
        <begin position="1"/>
        <end position="10"/>
    </location>
</feature>
<dbReference type="InterPro" id="IPR053175">
    <property type="entry name" value="DHMBA_Reg_Transcription_Factor"/>
</dbReference>
<dbReference type="Proteomes" id="UP000663193">
    <property type="component" value="Chromosome 10"/>
</dbReference>
<dbReference type="SMART" id="SM00066">
    <property type="entry name" value="GAL4"/>
    <property type="match status" value="1"/>
</dbReference>
<feature type="compositionally biased region" description="Low complexity" evidence="2">
    <location>
        <begin position="42"/>
        <end position="51"/>
    </location>
</feature>
<feature type="region of interest" description="Disordered" evidence="2">
    <location>
        <begin position="219"/>
        <end position="332"/>
    </location>
</feature>
<reference evidence="5" key="1">
    <citation type="journal article" date="2021" name="BMC Genomics">
        <title>Chromosome-level genome assembly and manually-curated proteome of model necrotroph Parastagonospora nodorum Sn15 reveals a genome-wide trove of candidate effector homologs, and redundancy of virulence-related functions within an accessory chromosome.</title>
        <authorList>
            <person name="Bertazzoni S."/>
            <person name="Jones D.A.B."/>
            <person name="Phan H.T."/>
            <person name="Tan K.-C."/>
            <person name="Hane J.K."/>
        </authorList>
    </citation>
    <scope>NUCLEOTIDE SEQUENCE [LARGE SCALE GENOMIC DNA]</scope>
    <source>
        <strain evidence="5">SN15 / ATCC MYA-4574 / FGSC 10173)</strain>
    </source>
</reference>
<organism evidence="4 5">
    <name type="scientific">Phaeosphaeria nodorum (strain SN15 / ATCC MYA-4574 / FGSC 10173)</name>
    <name type="common">Glume blotch fungus</name>
    <name type="synonym">Parastagonospora nodorum</name>
    <dbReference type="NCBI Taxonomy" id="321614"/>
    <lineage>
        <taxon>Eukaryota</taxon>
        <taxon>Fungi</taxon>
        <taxon>Dikarya</taxon>
        <taxon>Ascomycota</taxon>
        <taxon>Pezizomycotina</taxon>
        <taxon>Dothideomycetes</taxon>
        <taxon>Pleosporomycetidae</taxon>
        <taxon>Pleosporales</taxon>
        <taxon>Pleosporineae</taxon>
        <taxon>Phaeosphaeriaceae</taxon>
        <taxon>Parastagonospora</taxon>
    </lineage>
</organism>
<dbReference type="InterPro" id="IPR001138">
    <property type="entry name" value="Zn2Cys6_DnaBD"/>
</dbReference>
<feature type="compositionally biased region" description="Polar residues" evidence="2">
    <location>
        <begin position="73"/>
        <end position="82"/>
    </location>
</feature>
<dbReference type="CDD" id="cd00067">
    <property type="entry name" value="GAL4"/>
    <property type="match status" value="1"/>
</dbReference>
<gene>
    <name evidence="4" type="ORF">JI435_068870</name>
</gene>
<proteinExistence type="predicted"/>
<name>A0A7U2FBL4_PHANO</name>
<dbReference type="PANTHER" id="PTHR38791">
    <property type="entry name" value="ZN(II)2CYS6 TRANSCRIPTION FACTOR (EUROFUNG)-RELATED-RELATED"/>
    <property type="match status" value="1"/>
</dbReference>
<evidence type="ECO:0000256" key="2">
    <source>
        <dbReference type="SAM" id="MobiDB-lite"/>
    </source>
</evidence>
<evidence type="ECO:0000313" key="5">
    <source>
        <dbReference type="Proteomes" id="UP000663193"/>
    </source>
</evidence>
<dbReference type="PANTHER" id="PTHR38791:SF13">
    <property type="entry name" value="ZN(2)-C6 FUNGAL-TYPE DOMAIN-CONTAINING PROTEIN"/>
    <property type="match status" value="1"/>
</dbReference>
<dbReference type="EMBL" id="CP069032">
    <property type="protein sequence ID" value="QRC99965.1"/>
    <property type="molecule type" value="Genomic_DNA"/>
</dbReference>
<dbReference type="PROSITE" id="PS00463">
    <property type="entry name" value="ZN2_CY6_FUNGAL_1"/>
    <property type="match status" value="1"/>
</dbReference>
<keyword evidence="1" id="KW-0539">Nucleus</keyword>
<dbReference type="GO" id="GO:0008270">
    <property type="term" value="F:zinc ion binding"/>
    <property type="evidence" value="ECO:0007669"/>
    <property type="project" value="InterPro"/>
</dbReference>
<accession>A0A7U2FBL4</accession>
<dbReference type="Gene3D" id="4.10.240.10">
    <property type="entry name" value="Zn(2)-C6 fungal-type DNA-binding domain"/>
    <property type="match status" value="1"/>
</dbReference>
<sequence length="625" mass="68157">MSHDFTTQISPAPYSPAPSHFSHSSMADPNVQQSRQQPGAYPSPHSYPSPSMQSTYSYPPPQGPQGNEPYRGSPQQANNLPSLNLPPIRAMDGQQPPPPQPQQQQQSMGSPLPPPPHGIPQYYGHPAHPHAPSGQQMMGNMGPAQFNAAMRYQLPPQHGDQRILSGGRHKKEIKRRTKTGCLTCRKRRIKCDEAHPVCRNCQKSKRECLGYDPIFKQQPGPAQIQPAPNSAPAPHSSTPAATPAAPASTTYSQSPVPQGYAPASSAGYAPAASATSGAHPPENFNAIDPALAAPQGQSMHQGQPHYNGVHHMDPAMRGPPGAAYAHPPPMLPPSKGKPLTMADIFGICNHSPPEVPPRQAPIPPQVDDEFRTIFFNDYCAGLDIMLQTPWFTTNDNALHRIFADRALHEEAAYFTESMRAAKSQTSDMAGVFSQEARLIWHLLSTCKHPAPSTNGLHASVHSNENDDISVREVRGRFDILESLLTNQNLAPNPLRQFSYPPDLPEQKKAEVDFWIHLGDFVQYSGSDSAPHGAADYALSIMRNVLQVQEVRDAIYSIAIARHCGSRTPGFPNQLPPVTNPSEDSDLNKLTVAMSFISHESRQGSQQVLARVCDMAMLSWEVARSP</sequence>
<feature type="compositionally biased region" description="Polar residues" evidence="2">
    <location>
        <begin position="21"/>
        <end position="37"/>
    </location>
</feature>
<dbReference type="InterPro" id="IPR036864">
    <property type="entry name" value="Zn2-C6_fun-type_DNA-bd_sf"/>
</dbReference>